<protein>
    <submittedName>
        <fullName evidence="2">Uncharacterized protein</fullName>
    </submittedName>
</protein>
<reference evidence="2" key="1">
    <citation type="submission" date="2021-01" db="EMBL/GenBank/DDBJ databases">
        <title>Whole genome shotgun sequence of Planotetraspora thailandica NBRC 104271.</title>
        <authorList>
            <person name="Komaki H."/>
            <person name="Tamura T."/>
        </authorList>
    </citation>
    <scope>NUCLEOTIDE SEQUENCE</scope>
    <source>
        <strain evidence="2">NBRC 104271</strain>
    </source>
</reference>
<evidence type="ECO:0000313" key="2">
    <source>
        <dbReference type="EMBL" id="GII59438.1"/>
    </source>
</evidence>
<dbReference type="Proteomes" id="UP000605992">
    <property type="component" value="Unassembled WGS sequence"/>
</dbReference>
<keyword evidence="3" id="KW-1185">Reference proteome</keyword>
<accession>A0A8J3Y223</accession>
<sequence length="106" mass="11770">MNALTDLDVHLGALHSWSPSREGSERDQSNRHGAPTVACARMWRAKGIRGERFQPAQVIEYTRTIIAVVDDAGEQSNLAEHLLVEQGLFEVGTPRLDRSEHMPALP</sequence>
<dbReference type="EMBL" id="BOOR01000085">
    <property type="protein sequence ID" value="GII59438.1"/>
    <property type="molecule type" value="Genomic_DNA"/>
</dbReference>
<organism evidence="2 3">
    <name type="scientific">Planotetraspora thailandica</name>
    <dbReference type="NCBI Taxonomy" id="487172"/>
    <lineage>
        <taxon>Bacteria</taxon>
        <taxon>Bacillati</taxon>
        <taxon>Actinomycetota</taxon>
        <taxon>Actinomycetes</taxon>
        <taxon>Streptosporangiales</taxon>
        <taxon>Streptosporangiaceae</taxon>
        <taxon>Planotetraspora</taxon>
    </lineage>
</organism>
<feature type="region of interest" description="Disordered" evidence="1">
    <location>
        <begin position="16"/>
        <end position="35"/>
    </location>
</feature>
<evidence type="ECO:0000256" key="1">
    <source>
        <dbReference type="SAM" id="MobiDB-lite"/>
    </source>
</evidence>
<evidence type="ECO:0000313" key="3">
    <source>
        <dbReference type="Proteomes" id="UP000605992"/>
    </source>
</evidence>
<proteinExistence type="predicted"/>
<gene>
    <name evidence="2" type="ORF">Pth03_78270</name>
</gene>
<dbReference type="AlphaFoldDB" id="A0A8J3Y223"/>
<name>A0A8J3Y223_9ACTN</name>
<dbReference type="RefSeq" id="WP_203949493.1">
    <property type="nucleotide sequence ID" value="NZ_BOOR01000085.1"/>
</dbReference>
<comment type="caution">
    <text evidence="2">The sequence shown here is derived from an EMBL/GenBank/DDBJ whole genome shotgun (WGS) entry which is preliminary data.</text>
</comment>